<dbReference type="GO" id="GO:0003700">
    <property type="term" value="F:DNA-binding transcription factor activity"/>
    <property type="evidence" value="ECO:0007669"/>
    <property type="project" value="TreeGrafter"/>
</dbReference>
<dbReference type="CDD" id="cd00093">
    <property type="entry name" value="HTH_XRE"/>
    <property type="match status" value="1"/>
</dbReference>
<dbReference type="InterPro" id="IPR014710">
    <property type="entry name" value="RmlC-like_jellyroll"/>
</dbReference>
<dbReference type="Gene3D" id="2.60.120.10">
    <property type="entry name" value="Jelly Rolls"/>
    <property type="match status" value="1"/>
</dbReference>
<dbReference type="InterPro" id="IPR011051">
    <property type="entry name" value="RmlC_Cupin_sf"/>
</dbReference>
<dbReference type="SUPFAM" id="SSF51182">
    <property type="entry name" value="RmlC-like cupins"/>
    <property type="match status" value="1"/>
</dbReference>
<dbReference type="Pfam" id="PF01381">
    <property type="entry name" value="HTH_3"/>
    <property type="match status" value="1"/>
</dbReference>
<dbReference type="SUPFAM" id="SSF47413">
    <property type="entry name" value="lambda repressor-like DNA-binding domains"/>
    <property type="match status" value="1"/>
</dbReference>
<proteinExistence type="predicted"/>
<dbReference type="InterPro" id="IPR050807">
    <property type="entry name" value="TransReg_Diox_bact_type"/>
</dbReference>
<evidence type="ECO:0000259" key="2">
    <source>
        <dbReference type="PROSITE" id="PS50943"/>
    </source>
</evidence>
<dbReference type="STRING" id="55802.TBCH5v1_1489"/>
<sequence length="178" mass="19218">MSDIPNSNDTRMITLARNIRRLREEKGLSLTELAEKAGISKSTLSSLEAGKTNPTISTLWAIADALGVPFGALIGSEKDMEVEEEGVSVRLIEQSEGIEVYLMRLNAKSIRKAEPHPQGVKEHVLVVKGSVLVGSLDAPKLVSAVEKITFRGDQPHVYVALEKPALLVVVVDYTGGES</sequence>
<dbReference type="GO" id="GO:0003677">
    <property type="term" value="F:DNA binding"/>
    <property type="evidence" value="ECO:0007669"/>
    <property type="project" value="UniProtKB-KW"/>
</dbReference>
<dbReference type="AlphaFoldDB" id="A0A0S1XC83"/>
<evidence type="ECO:0000313" key="3">
    <source>
        <dbReference type="EMBL" id="ALM75406.1"/>
    </source>
</evidence>
<dbReference type="PATRIC" id="fig|55802.8.peg.1469"/>
<dbReference type="PANTHER" id="PTHR46797">
    <property type="entry name" value="HTH-TYPE TRANSCRIPTIONAL REGULATOR"/>
    <property type="match status" value="1"/>
</dbReference>
<protein>
    <submittedName>
        <fullName evidence="3">Helix-turn-helix domain protein</fullName>
    </submittedName>
</protein>
<feature type="domain" description="HTH cro/C1-type" evidence="2">
    <location>
        <begin position="19"/>
        <end position="73"/>
    </location>
</feature>
<reference evidence="3 4" key="1">
    <citation type="journal article" date="2016" name="Genome Announc.">
        <title>Complete genome sequence of the hyperthermophilic and piezophilic archaeon Thermococcus barophilus Ch5, capable of growth at the expense of hydrogenogenesis from carbon monoxide and formate.</title>
        <authorList>
            <person name="Oger P."/>
            <person name="Sokolova T.G."/>
            <person name="Kozhevnikova D.A."/>
            <person name="Taranov E.A."/>
            <person name="Vannier P."/>
            <person name="Lee H.S."/>
            <person name="Kwon K.K."/>
            <person name="Kang S.G."/>
            <person name="Lee J.H."/>
            <person name="Bonch-Osmolovskaya E.A."/>
            <person name="Lebedinsky A.V."/>
        </authorList>
    </citation>
    <scope>NUCLEOTIDE SEQUENCE [LARGE SCALE GENOMIC DNA]</scope>
    <source>
        <strain evidence="4">Ch5</strain>
    </source>
</reference>
<evidence type="ECO:0000313" key="4">
    <source>
        <dbReference type="Proteomes" id="UP000066042"/>
    </source>
</evidence>
<accession>A0A0S1XC83</accession>
<dbReference type="EMBL" id="CP013050">
    <property type="protein sequence ID" value="ALM75406.1"/>
    <property type="molecule type" value="Genomic_DNA"/>
</dbReference>
<keyword evidence="1" id="KW-0238">DNA-binding</keyword>
<dbReference type="SMART" id="SM00530">
    <property type="entry name" value="HTH_XRE"/>
    <property type="match status" value="1"/>
</dbReference>
<dbReference type="PROSITE" id="PS50943">
    <property type="entry name" value="HTH_CROC1"/>
    <property type="match status" value="1"/>
</dbReference>
<dbReference type="Gene3D" id="1.10.260.40">
    <property type="entry name" value="lambda repressor-like DNA-binding domains"/>
    <property type="match status" value="1"/>
</dbReference>
<dbReference type="PANTHER" id="PTHR46797:SF1">
    <property type="entry name" value="METHYLPHOSPHONATE SYNTHASE"/>
    <property type="match status" value="1"/>
</dbReference>
<dbReference type="InterPro" id="IPR010982">
    <property type="entry name" value="Lambda_DNA-bd_dom_sf"/>
</dbReference>
<dbReference type="Proteomes" id="UP000066042">
    <property type="component" value="Chromosome"/>
</dbReference>
<organism evidence="3 4">
    <name type="scientific">Thermococcus barophilus</name>
    <dbReference type="NCBI Taxonomy" id="55802"/>
    <lineage>
        <taxon>Archaea</taxon>
        <taxon>Methanobacteriati</taxon>
        <taxon>Methanobacteriota</taxon>
        <taxon>Thermococci</taxon>
        <taxon>Thermococcales</taxon>
        <taxon>Thermococcaceae</taxon>
        <taxon>Thermococcus</taxon>
    </lineage>
</organism>
<evidence type="ECO:0000256" key="1">
    <source>
        <dbReference type="ARBA" id="ARBA00023125"/>
    </source>
</evidence>
<name>A0A0S1XC83_THEBA</name>
<dbReference type="InterPro" id="IPR001387">
    <property type="entry name" value="Cro/C1-type_HTH"/>
</dbReference>
<gene>
    <name evidence="3" type="ORF">TBCH5v1_1489</name>
</gene>
<dbReference type="GO" id="GO:0005829">
    <property type="term" value="C:cytosol"/>
    <property type="evidence" value="ECO:0007669"/>
    <property type="project" value="TreeGrafter"/>
</dbReference>